<reference evidence="4 5" key="1">
    <citation type="journal article" date="2018" name="ISME J.">
        <title>Endosymbiont genomes yield clues of tubeworm success.</title>
        <authorList>
            <person name="Li Y."/>
            <person name="Liles M.R."/>
            <person name="Halanych K.M."/>
        </authorList>
    </citation>
    <scope>NUCLEOTIDE SEQUENCE [LARGE SCALE GENOMIC DNA]</scope>
    <source>
        <strain evidence="4">A1422</strain>
    </source>
</reference>
<name>A0A370DUY1_9GAMM</name>
<keyword evidence="1 2" id="KW-0597">Phosphoprotein</keyword>
<dbReference type="InterPro" id="IPR011006">
    <property type="entry name" value="CheY-like_superfamily"/>
</dbReference>
<evidence type="ECO:0000313" key="4">
    <source>
        <dbReference type="EMBL" id="RDH89237.1"/>
    </source>
</evidence>
<dbReference type="PROSITE" id="PS50110">
    <property type="entry name" value="RESPONSE_REGULATORY"/>
    <property type="match status" value="1"/>
</dbReference>
<sequence>MNSISIRLKPLLGVLGSRCKEEETAMDTEMKHILIVDDSADDIHFVMESFSKDYAVLAATSGEKALQIADRDPRPDVILMDVEMPGMNGYETCRRLKEAESTREIDVIFVSSHDTTEEKLAGYDAGGSDYLIKPVQPDMLLQKVKLAINNRAEREASAEETTSAMQTAMTALSNIGEQGVIIDFMRRSFSADNSEALARLIVEATASYGLESSVQINSSKKPVYASSSKSIPPLEQELLSRLTKETRILESGSRLILNFGAVSQLIKNMPDDDDRHGRLRDHLAILLEGAEARAKALAIQTGLASVVADSNHTLLEIESLQKVQQQSGTQIMDDVMRDIETTFFTYGITEEQEKKIIDIVQLGVDKTQVNLEQGLQLNQQLHAIIDRLAQFSPM</sequence>
<dbReference type="AlphaFoldDB" id="A0A370DUY1"/>
<accession>A0A370DUY1</accession>
<evidence type="ECO:0000259" key="3">
    <source>
        <dbReference type="PROSITE" id="PS50110"/>
    </source>
</evidence>
<evidence type="ECO:0000256" key="2">
    <source>
        <dbReference type="PROSITE-ProRule" id="PRU00169"/>
    </source>
</evidence>
<proteinExistence type="predicted"/>
<protein>
    <submittedName>
        <fullName evidence="4">Response regulator</fullName>
    </submittedName>
</protein>
<dbReference type="SMART" id="SM00448">
    <property type="entry name" value="REC"/>
    <property type="match status" value="1"/>
</dbReference>
<comment type="caution">
    <text evidence="4">The sequence shown here is derived from an EMBL/GenBank/DDBJ whole genome shotgun (WGS) entry which is preliminary data.</text>
</comment>
<gene>
    <name evidence="4" type="ORF">DIZ79_12605</name>
</gene>
<organism evidence="4 5">
    <name type="scientific">endosymbiont of Lamellibrachia luymesi</name>
    <dbReference type="NCBI Taxonomy" id="2200907"/>
    <lineage>
        <taxon>Bacteria</taxon>
        <taxon>Pseudomonadati</taxon>
        <taxon>Pseudomonadota</taxon>
        <taxon>Gammaproteobacteria</taxon>
        <taxon>sulfur-oxidizing symbionts</taxon>
    </lineage>
</organism>
<dbReference type="Gene3D" id="3.40.50.2300">
    <property type="match status" value="1"/>
</dbReference>
<feature type="domain" description="Response regulatory" evidence="3">
    <location>
        <begin position="32"/>
        <end position="148"/>
    </location>
</feature>
<dbReference type="GO" id="GO:0000160">
    <property type="term" value="P:phosphorelay signal transduction system"/>
    <property type="evidence" value="ECO:0007669"/>
    <property type="project" value="InterPro"/>
</dbReference>
<dbReference type="InterPro" id="IPR001789">
    <property type="entry name" value="Sig_transdc_resp-reg_receiver"/>
</dbReference>
<dbReference type="PANTHER" id="PTHR44591:SF3">
    <property type="entry name" value="RESPONSE REGULATORY DOMAIN-CONTAINING PROTEIN"/>
    <property type="match status" value="1"/>
</dbReference>
<dbReference type="Proteomes" id="UP000255508">
    <property type="component" value="Unassembled WGS sequence"/>
</dbReference>
<dbReference type="EMBL" id="QFXD01000225">
    <property type="protein sequence ID" value="RDH89237.1"/>
    <property type="molecule type" value="Genomic_DNA"/>
</dbReference>
<evidence type="ECO:0000256" key="1">
    <source>
        <dbReference type="ARBA" id="ARBA00022553"/>
    </source>
</evidence>
<feature type="modified residue" description="4-aspartylphosphate" evidence="2">
    <location>
        <position position="81"/>
    </location>
</feature>
<dbReference type="PANTHER" id="PTHR44591">
    <property type="entry name" value="STRESS RESPONSE REGULATOR PROTEIN 1"/>
    <property type="match status" value="1"/>
</dbReference>
<dbReference type="Pfam" id="PF00072">
    <property type="entry name" value="Response_reg"/>
    <property type="match status" value="1"/>
</dbReference>
<dbReference type="SUPFAM" id="SSF52172">
    <property type="entry name" value="CheY-like"/>
    <property type="match status" value="1"/>
</dbReference>
<dbReference type="InterPro" id="IPR050595">
    <property type="entry name" value="Bact_response_regulator"/>
</dbReference>
<evidence type="ECO:0000313" key="5">
    <source>
        <dbReference type="Proteomes" id="UP000255508"/>
    </source>
</evidence>